<sequence length="131" mass="14105">MAFSKARPLLPQEFLRDNEHVRRGLLRRQKIETLAAPISIEFEEAAEVDERVPLSGSLVLTRQELPDGLPGEVDARAILAASPSSSLARCKPTGALSYALPAAHECGQPAATIRSLGNLPLKTRKGLADAR</sequence>
<evidence type="ECO:0000313" key="2">
    <source>
        <dbReference type="Proteomes" id="UP000068164"/>
    </source>
</evidence>
<protein>
    <submittedName>
        <fullName evidence="1">Uncharacterized protein</fullName>
    </submittedName>
</protein>
<proteinExistence type="predicted"/>
<evidence type="ECO:0000313" key="1">
    <source>
        <dbReference type="EMBL" id="KWV49089.1"/>
    </source>
</evidence>
<name>A0A109JHP3_9HYPH</name>
<gene>
    <name evidence="1" type="ORF">AS026_11005</name>
</gene>
<dbReference type="Proteomes" id="UP000068164">
    <property type="component" value="Unassembled WGS sequence"/>
</dbReference>
<reference evidence="1 2" key="1">
    <citation type="submission" date="2015-11" db="EMBL/GenBank/DDBJ databases">
        <title>Draft Genome Sequence of the Strain BR 10423 (Rhizobium sp.) isolated from nodules of Mimosa pudica.</title>
        <authorList>
            <person name="Barauna A.C."/>
            <person name="Zilli J.E."/>
            <person name="Simoes-Araujo J.L."/>
            <person name="Reis V.M."/>
            <person name="James E.K."/>
            <person name="Reis F.B.Jr."/>
            <person name="Rouws L.F."/>
            <person name="Passos S.R."/>
            <person name="Gois S.R."/>
        </authorList>
    </citation>
    <scope>NUCLEOTIDE SEQUENCE [LARGE SCALE GENOMIC DNA]</scope>
    <source>
        <strain evidence="1 2">BR10423</strain>
    </source>
</reference>
<comment type="caution">
    <text evidence="1">The sequence shown here is derived from an EMBL/GenBank/DDBJ whole genome shotgun (WGS) entry which is preliminary data.</text>
</comment>
<keyword evidence="2" id="KW-1185">Reference proteome</keyword>
<organism evidence="1 2">
    <name type="scientific">Rhizobium altiplani</name>
    <dbReference type="NCBI Taxonomy" id="1864509"/>
    <lineage>
        <taxon>Bacteria</taxon>
        <taxon>Pseudomonadati</taxon>
        <taxon>Pseudomonadota</taxon>
        <taxon>Alphaproteobacteria</taxon>
        <taxon>Hyphomicrobiales</taxon>
        <taxon>Rhizobiaceae</taxon>
        <taxon>Rhizobium/Agrobacterium group</taxon>
        <taxon>Rhizobium</taxon>
    </lineage>
</organism>
<accession>A0A109JHP3</accession>
<dbReference type="EMBL" id="LNCD01000092">
    <property type="protein sequence ID" value="KWV49089.1"/>
    <property type="molecule type" value="Genomic_DNA"/>
</dbReference>
<dbReference type="AlphaFoldDB" id="A0A109JHP3"/>